<evidence type="ECO:0000256" key="6">
    <source>
        <dbReference type="RuleBase" id="RU000642"/>
    </source>
</evidence>
<dbReference type="GO" id="GO:0003746">
    <property type="term" value="F:translation elongation factor activity"/>
    <property type="evidence" value="ECO:0007669"/>
    <property type="project" value="UniProtKB-UniRule"/>
</dbReference>
<dbReference type="PANTHER" id="PTHR11741:SF0">
    <property type="entry name" value="ELONGATION FACTOR TS, MITOCHONDRIAL"/>
    <property type="match status" value="1"/>
</dbReference>
<name>A0A7W0C887_9BACT</name>
<dbReference type="FunFam" id="1.10.8.10:FF:000001">
    <property type="entry name" value="Elongation factor Ts"/>
    <property type="match status" value="1"/>
</dbReference>
<dbReference type="InterPro" id="IPR009060">
    <property type="entry name" value="UBA-like_sf"/>
</dbReference>
<dbReference type="SUPFAM" id="SSF54713">
    <property type="entry name" value="Elongation factor Ts (EF-Ts), dimerisation domain"/>
    <property type="match status" value="1"/>
</dbReference>
<organism evidence="9 10">
    <name type="scientific">Desulfosalsimonas propionicica</name>
    <dbReference type="NCBI Taxonomy" id="332175"/>
    <lineage>
        <taxon>Bacteria</taxon>
        <taxon>Pseudomonadati</taxon>
        <taxon>Thermodesulfobacteriota</taxon>
        <taxon>Desulfobacteria</taxon>
        <taxon>Desulfobacterales</taxon>
        <taxon>Desulfosalsimonadaceae</taxon>
        <taxon>Desulfosalsimonas</taxon>
    </lineage>
</organism>
<dbReference type="PROSITE" id="PS01127">
    <property type="entry name" value="EF_TS_2"/>
    <property type="match status" value="1"/>
</dbReference>
<evidence type="ECO:0000313" key="10">
    <source>
        <dbReference type="Proteomes" id="UP000525298"/>
    </source>
</evidence>
<dbReference type="Gene3D" id="1.10.286.20">
    <property type="match status" value="1"/>
</dbReference>
<comment type="subcellular location">
    <subcellularLocation>
        <location evidence="5 7">Cytoplasm</location>
    </subcellularLocation>
</comment>
<dbReference type="GO" id="GO:0005737">
    <property type="term" value="C:cytoplasm"/>
    <property type="evidence" value="ECO:0007669"/>
    <property type="project" value="UniProtKB-SubCell"/>
</dbReference>
<dbReference type="AlphaFoldDB" id="A0A7W0C887"/>
<dbReference type="PANTHER" id="PTHR11741">
    <property type="entry name" value="ELONGATION FACTOR TS"/>
    <property type="match status" value="1"/>
</dbReference>
<keyword evidence="5" id="KW-0963">Cytoplasm</keyword>
<evidence type="ECO:0000256" key="3">
    <source>
        <dbReference type="ARBA" id="ARBA00022768"/>
    </source>
</evidence>
<dbReference type="Pfam" id="PF00889">
    <property type="entry name" value="EF_TS"/>
    <property type="match status" value="1"/>
</dbReference>
<keyword evidence="4 5" id="KW-0648">Protein biosynthesis</keyword>
<sequence>MMATISADMVKQLRDRSGAGIMDCKEALSECDGDMEKAADYLRKKGLATAKKRSGKVAGDGVIQSYIHMGGKIGVLVEVNCETDFVAKTDEFKEFAKNIAMHIAASSPLGVVPEDIPADVAEREREIYRQQVLEMGKPENVAEKIVEGKMNKFYKESCLMNQLYIRDTNLTISDVLNEMIAKTGEKITINRFARFQIGES</sequence>
<dbReference type="InterPro" id="IPR001816">
    <property type="entry name" value="Transl_elong_EFTs/EF1B"/>
</dbReference>
<dbReference type="Proteomes" id="UP000525298">
    <property type="component" value="Unassembled WGS sequence"/>
</dbReference>
<evidence type="ECO:0000256" key="7">
    <source>
        <dbReference type="RuleBase" id="RU000643"/>
    </source>
</evidence>
<reference evidence="9 10" key="1">
    <citation type="submission" date="2020-07" db="EMBL/GenBank/DDBJ databases">
        <title>Genomic Encyclopedia of Type Strains, Phase IV (KMG-IV): sequencing the most valuable type-strain genomes for metagenomic binning, comparative biology and taxonomic classification.</title>
        <authorList>
            <person name="Goeker M."/>
        </authorList>
    </citation>
    <scope>NUCLEOTIDE SEQUENCE [LARGE SCALE GENOMIC DNA]</scope>
    <source>
        <strain evidence="9 10">DSM 17721</strain>
    </source>
</reference>
<evidence type="ECO:0000259" key="8">
    <source>
        <dbReference type="Pfam" id="PF00889"/>
    </source>
</evidence>
<feature type="domain" description="Translation elongation factor EFTs/EF1B dimerisation" evidence="8">
    <location>
        <begin position="54"/>
        <end position="199"/>
    </location>
</feature>
<dbReference type="Gene3D" id="3.30.479.20">
    <property type="entry name" value="Elongation factor Ts, dimerisation domain"/>
    <property type="match status" value="1"/>
</dbReference>
<dbReference type="HAMAP" id="MF_00050">
    <property type="entry name" value="EF_Ts"/>
    <property type="match status" value="1"/>
</dbReference>
<evidence type="ECO:0000313" key="9">
    <source>
        <dbReference type="EMBL" id="MBA2880869.1"/>
    </source>
</evidence>
<dbReference type="InterPro" id="IPR036402">
    <property type="entry name" value="EF-Ts_dimer_sf"/>
</dbReference>
<comment type="function">
    <text evidence="5 6">Associates with the EF-Tu.GDP complex and induces the exchange of GDP to GTP. It remains bound to the aminoacyl-tRNA.EF-Tu.GTP complex up to the GTP hydrolysis stage on the ribosome.</text>
</comment>
<dbReference type="SUPFAM" id="SSF46934">
    <property type="entry name" value="UBA-like"/>
    <property type="match status" value="1"/>
</dbReference>
<evidence type="ECO:0000256" key="5">
    <source>
        <dbReference type="HAMAP-Rule" id="MF_00050"/>
    </source>
</evidence>
<keyword evidence="3 5" id="KW-0251">Elongation factor</keyword>
<dbReference type="InterPro" id="IPR018101">
    <property type="entry name" value="Transl_elong_Ts_CS"/>
</dbReference>
<evidence type="ECO:0000256" key="4">
    <source>
        <dbReference type="ARBA" id="ARBA00022917"/>
    </source>
</evidence>
<protein>
    <recommendedName>
        <fullName evidence="2 5">Elongation factor Ts</fullName>
        <shortName evidence="5">EF-Ts</shortName>
    </recommendedName>
</protein>
<comment type="caution">
    <text evidence="9">The sequence shown here is derived from an EMBL/GenBank/DDBJ whole genome shotgun (WGS) entry which is preliminary data.</text>
</comment>
<accession>A0A7W0C887</accession>
<gene>
    <name evidence="5" type="primary">tsf</name>
    <name evidence="9" type="ORF">HNR65_001187</name>
</gene>
<evidence type="ECO:0000256" key="2">
    <source>
        <dbReference type="ARBA" id="ARBA00016956"/>
    </source>
</evidence>
<dbReference type="PROSITE" id="PS01126">
    <property type="entry name" value="EF_TS_1"/>
    <property type="match status" value="1"/>
</dbReference>
<dbReference type="FunFam" id="1.10.286.20:FF:000001">
    <property type="entry name" value="Elongation factor Ts"/>
    <property type="match status" value="1"/>
</dbReference>
<dbReference type="NCBIfam" id="TIGR00116">
    <property type="entry name" value="tsf"/>
    <property type="match status" value="1"/>
</dbReference>
<keyword evidence="10" id="KW-1185">Reference proteome</keyword>
<feature type="region of interest" description="Involved in Mg(2+) ion dislocation from EF-Tu" evidence="5">
    <location>
        <begin position="83"/>
        <end position="86"/>
    </location>
</feature>
<proteinExistence type="inferred from homology"/>
<dbReference type="InterPro" id="IPR014039">
    <property type="entry name" value="Transl_elong_EFTs/EF1B_dimer"/>
</dbReference>
<comment type="similarity">
    <text evidence="1 5 6">Belongs to the EF-Ts family.</text>
</comment>
<dbReference type="CDD" id="cd14275">
    <property type="entry name" value="UBA_EF-Ts"/>
    <property type="match status" value="1"/>
</dbReference>
<dbReference type="Gene3D" id="1.10.8.10">
    <property type="entry name" value="DNA helicase RuvA subunit, C-terminal domain"/>
    <property type="match status" value="1"/>
</dbReference>
<evidence type="ECO:0000256" key="1">
    <source>
        <dbReference type="ARBA" id="ARBA00005532"/>
    </source>
</evidence>
<dbReference type="EMBL" id="JACDUS010000002">
    <property type="protein sequence ID" value="MBA2880869.1"/>
    <property type="molecule type" value="Genomic_DNA"/>
</dbReference>